<keyword evidence="2" id="KW-1185">Reference proteome</keyword>
<comment type="caution">
    <text evidence="1">The sequence shown here is derived from an EMBL/GenBank/DDBJ whole genome shotgun (WGS) entry which is preliminary data.</text>
</comment>
<gene>
    <name evidence="1" type="ORF">Ciccas_012127</name>
</gene>
<dbReference type="AlphaFoldDB" id="A0ABD2PRK1"/>
<evidence type="ECO:0000313" key="2">
    <source>
        <dbReference type="Proteomes" id="UP001626550"/>
    </source>
</evidence>
<organism evidence="1 2">
    <name type="scientific">Cichlidogyrus casuarinus</name>
    <dbReference type="NCBI Taxonomy" id="1844966"/>
    <lineage>
        <taxon>Eukaryota</taxon>
        <taxon>Metazoa</taxon>
        <taxon>Spiralia</taxon>
        <taxon>Lophotrochozoa</taxon>
        <taxon>Platyhelminthes</taxon>
        <taxon>Monogenea</taxon>
        <taxon>Monopisthocotylea</taxon>
        <taxon>Dactylogyridea</taxon>
        <taxon>Ancyrocephalidae</taxon>
        <taxon>Cichlidogyrus</taxon>
    </lineage>
</organism>
<reference evidence="1 2" key="1">
    <citation type="submission" date="2024-11" db="EMBL/GenBank/DDBJ databases">
        <title>Adaptive evolution of stress response genes in parasites aligns with host niche diversity.</title>
        <authorList>
            <person name="Hahn C."/>
            <person name="Resl P."/>
        </authorList>
    </citation>
    <scope>NUCLEOTIDE SEQUENCE [LARGE SCALE GENOMIC DNA]</scope>
    <source>
        <strain evidence="1">EGGRZ-B1_66</strain>
        <tissue evidence="1">Body</tissue>
    </source>
</reference>
<sequence length="174" mass="19097">MRCENIIFSEFSWVFSSFEEFPPGSKVEGVIPPQTPLLLRPCSPHSGRQASVEQVLARLESSCTRNQLPVSTSKCGYVTYGNSSTGSLELFGGSLSLLDSTRDIGLLTVNNSISLAKHTECAVGRANTYFKSLRSTKAKIACFKCIILPQLLVHICTYVPSCRSFLLKLEGVQR</sequence>
<evidence type="ECO:0000313" key="1">
    <source>
        <dbReference type="EMBL" id="KAL3309327.1"/>
    </source>
</evidence>
<name>A0ABD2PRK1_9PLAT</name>
<dbReference type="Proteomes" id="UP001626550">
    <property type="component" value="Unassembled WGS sequence"/>
</dbReference>
<protein>
    <submittedName>
        <fullName evidence="1">Uncharacterized protein</fullName>
    </submittedName>
</protein>
<dbReference type="EMBL" id="JBJKFK010004041">
    <property type="protein sequence ID" value="KAL3309327.1"/>
    <property type="molecule type" value="Genomic_DNA"/>
</dbReference>
<accession>A0ABD2PRK1</accession>
<proteinExistence type="predicted"/>